<dbReference type="GO" id="GO:0005524">
    <property type="term" value="F:ATP binding"/>
    <property type="evidence" value="ECO:0007669"/>
    <property type="project" value="InterPro"/>
</dbReference>
<protein>
    <recommendedName>
        <fullName evidence="2">ATPase AAA-type core domain-containing protein</fullName>
    </recommendedName>
</protein>
<dbReference type="EMBL" id="MH046811">
    <property type="protein sequence ID" value="AZL89827.1"/>
    <property type="molecule type" value="Genomic_DNA"/>
</dbReference>
<dbReference type="Gene3D" id="3.40.50.300">
    <property type="entry name" value="P-loop containing nucleotide triphosphate hydrolases"/>
    <property type="match status" value="1"/>
</dbReference>
<feature type="domain" description="ATPase AAA-type core" evidence="2">
    <location>
        <begin position="171"/>
        <end position="305"/>
    </location>
</feature>
<feature type="transmembrane region" description="Helical" evidence="1">
    <location>
        <begin position="6"/>
        <end position="32"/>
    </location>
</feature>
<keyword evidence="1" id="KW-0472">Membrane</keyword>
<gene>
    <name evidence="3" type="ORF">Mb0991</name>
</gene>
<organism evidence="3">
    <name type="scientific">Megavirus baoshan</name>
    <dbReference type="NCBI Taxonomy" id="2496520"/>
    <lineage>
        <taxon>Viruses</taxon>
        <taxon>Varidnaviria</taxon>
        <taxon>Bamfordvirae</taxon>
        <taxon>Nucleocytoviricota</taxon>
        <taxon>Megaviricetes</taxon>
        <taxon>Imitervirales</taxon>
        <taxon>Mimiviridae</taxon>
        <taxon>Megamimivirinae</taxon>
        <taxon>Megavirus</taxon>
        <taxon>Megavirus baoshanense</taxon>
    </lineage>
</organism>
<reference evidence="3" key="1">
    <citation type="submission" date="2018-03" db="EMBL/GenBank/DDBJ databases">
        <title>Draft genome sequences of Megaviruse, new member of the family Mimiviridae isolated from water in Shanghai, China.</title>
        <authorList>
            <person name="Xia Y."/>
        </authorList>
    </citation>
    <scope>NUCLEOTIDE SEQUENCE</scope>
    <source>
        <strain evidence="3">SH</strain>
    </source>
</reference>
<keyword evidence="1" id="KW-0812">Transmembrane</keyword>
<name>A0A3S8UYM1_9VIRU</name>
<accession>A0A3S8UYM1</accession>
<evidence type="ECO:0000313" key="3">
    <source>
        <dbReference type="EMBL" id="AZL89827.1"/>
    </source>
</evidence>
<dbReference type="InterPro" id="IPR027417">
    <property type="entry name" value="P-loop_NTPase"/>
</dbReference>
<evidence type="ECO:0000259" key="2">
    <source>
        <dbReference type="Pfam" id="PF00004"/>
    </source>
</evidence>
<dbReference type="Pfam" id="PF00004">
    <property type="entry name" value="AAA"/>
    <property type="match status" value="1"/>
</dbReference>
<evidence type="ECO:0000256" key="1">
    <source>
        <dbReference type="SAM" id="Phobius"/>
    </source>
</evidence>
<keyword evidence="1" id="KW-1133">Transmembrane helix</keyword>
<sequence>MIDIFYSYVIILIQYISIIWSVVLILLSFVGLQLYKITNREKVIIIMKKLSKRAAILDDNKQIGWVFGWPYISYITEIENDYGCNYKVYIYTTKKYYQNVFNSNDNNQDISNNDKIKKQNINIYERSGNYNYIFYAQRNIIVNDYVPKKNQTKPITEIKNLYQRKKSLVALIYGKPGCGKSIMSLLLAKELNASICDTFNPTDPGDNITSIYNQVSPTMDNPLIIIFEEFDIMISNIHHNTIISHKNMPIQIKNKTDYNKFMDRIDRGLYPYLILILTSNKDPIFIENLDSSYIRKGRVDLRIKMD</sequence>
<dbReference type="SUPFAM" id="SSF52540">
    <property type="entry name" value="P-loop containing nucleoside triphosphate hydrolases"/>
    <property type="match status" value="1"/>
</dbReference>
<dbReference type="GO" id="GO:0016887">
    <property type="term" value="F:ATP hydrolysis activity"/>
    <property type="evidence" value="ECO:0007669"/>
    <property type="project" value="InterPro"/>
</dbReference>
<dbReference type="InterPro" id="IPR003959">
    <property type="entry name" value="ATPase_AAA_core"/>
</dbReference>
<proteinExistence type="predicted"/>